<organism evidence="7 8">
    <name type="scientific">Mucilaginibacter gossypii</name>
    <dbReference type="NCBI Taxonomy" id="551996"/>
    <lineage>
        <taxon>Bacteria</taxon>
        <taxon>Pseudomonadati</taxon>
        <taxon>Bacteroidota</taxon>
        <taxon>Sphingobacteriia</taxon>
        <taxon>Sphingobacteriales</taxon>
        <taxon>Sphingobacteriaceae</taxon>
        <taxon>Mucilaginibacter</taxon>
    </lineage>
</organism>
<dbReference type="InterPro" id="IPR036291">
    <property type="entry name" value="NAD(P)-bd_dom_sf"/>
</dbReference>
<sequence length="337" mass="36406">MKHTGNMQAMVLEKAGGPLVYRQVPIPQPSDYQVLIKIIACGICRTDLHILDGELDKPKLPLIPGHEIIGTIVKTGSTVTELSSGQLVGVPWLGHTCGRCKFCLLGMENLCDAPLFTGYTIDGGYSEYTVADARFCFILDKRYNQPASAPLLCAGLIGFRSYSMIAPSAKNVGFYGFGAAAHILIQVAIAQGKQVFAFTRDGDERAQRFAKTMGAHWVGGSSDVPPEVLDAAIIFAAAGELIPKALKDVDKGGQVICGGIHMSNVPEFSYSLLWGERSVKSVANLTRQDGLNFFSILKNIEVLTQTKVFRLFEANEAINQFRSGQISGAAVLVMNDM</sequence>
<evidence type="ECO:0000256" key="2">
    <source>
        <dbReference type="ARBA" id="ARBA00008072"/>
    </source>
</evidence>
<proteinExistence type="inferred from homology"/>
<dbReference type="InterPro" id="IPR013154">
    <property type="entry name" value="ADH-like_N"/>
</dbReference>
<keyword evidence="8" id="KW-1185">Reference proteome</keyword>
<gene>
    <name evidence="7" type="ORF">SAMN05192573_103297</name>
</gene>
<dbReference type="Pfam" id="PF08240">
    <property type="entry name" value="ADH_N"/>
    <property type="match status" value="1"/>
</dbReference>
<dbReference type="InterPro" id="IPR011032">
    <property type="entry name" value="GroES-like_sf"/>
</dbReference>
<keyword evidence="3" id="KW-0479">Metal-binding</keyword>
<dbReference type="STRING" id="551996.SAMN05192573_103297"/>
<dbReference type="Gene3D" id="3.40.50.720">
    <property type="entry name" value="NAD(P)-binding Rossmann-like Domain"/>
    <property type="match status" value="1"/>
</dbReference>
<dbReference type="InterPro" id="IPR002328">
    <property type="entry name" value="ADH_Zn_CS"/>
</dbReference>
<comment type="similarity">
    <text evidence="2">Belongs to the zinc-containing alcohol dehydrogenase family.</text>
</comment>
<dbReference type="RefSeq" id="WP_208102480.1">
    <property type="nucleotide sequence ID" value="NZ_CP071878.2"/>
</dbReference>
<dbReference type="InterPro" id="IPR014187">
    <property type="entry name" value="ADH_Zn_typ-2"/>
</dbReference>
<feature type="domain" description="Alcohol dehydrogenase-like N-terminal" evidence="6">
    <location>
        <begin position="31"/>
        <end position="138"/>
    </location>
</feature>
<dbReference type="EMBL" id="FNCG01000003">
    <property type="protein sequence ID" value="SDG39886.1"/>
    <property type="molecule type" value="Genomic_DNA"/>
</dbReference>
<keyword evidence="4" id="KW-0862">Zinc</keyword>
<evidence type="ECO:0000256" key="5">
    <source>
        <dbReference type="ARBA" id="ARBA00023002"/>
    </source>
</evidence>
<accession>A0A1G7TX84</accession>
<dbReference type="GO" id="GO:0005737">
    <property type="term" value="C:cytoplasm"/>
    <property type="evidence" value="ECO:0007669"/>
    <property type="project" value="TreeGrafter"/>
</dbReference>
<evidence type="ECO:0000259" key="6">
    <source>
        <dbReference type="Pfam" id="PF08240"/>
    </source>
</evidence>
<evidence type="ECO:0000256" key="1">
    <source>
        <dbReference type="ARBA" id="ARBA00001947"/>
    </source>
</evidence>
<evidence type="ECO:0000256" key="3">
    <source>
        <dbReference type="ARBA" id="ARBA00022723"/>
    </source>
</evidence>
<evidence type="ECO:0000313" key="8">
    <source>
        <dbReference type="Proteomes" id="UP000199705"/>
    </source>
</evidence>
<reference evidence="8" key="1">
    <citation type="submission" date="2016-10" db="EMBL/GenBank/DDBJ databases">
        <authorList>
            <person name="Varghese N."/>
            <person name="Submissions S."/>
        </authorList>
    </citation>
    <scope>NUCLEOTIDE SEQUENCE [LARGE SCALE GENOMIC DNA]</scope>
    <source>
        <strain evidence="8">Gh-67</strain>
    </source>
</reference>
<dbReference type="SUPFAM" id="SSF50129">
    <property type="entry name" value="GroES-like"/>
    <property type="match status" value="1"/>
</dbReference>
<name>A0A1G7TX84_9SPHI</name>
<dbReference type="GO" id="GO:0008270">
    <property type="term" value="F:zinc ion binding"/>
    <property type="evidence" value="ECO:0007669"/>
    <property type="project" value="InterPro"/>
</dbReference>
<dbReference type="SUPFAM" id="SSF51735">
    <property type="entry name" value="NAD(P)-binding Rossmann-fold domains"/>
    <property type="match status" value="1"/>
</dbReference>
<dbReference type="PANTHER" id="PTHR42940:SF8">
    <property type="entry name" value="VACUOLAR PROTEIN SORTING-ASSOCIATED PROTEIN 11"/>
    <property type="match status" value="1"/>
</dbReference>
<comment type="cofactor">
    <cofactor evidence="1">
        <name>Zn(2+)</name>
        <dbReference type="ChEBI" id="CHEBI:29105"/>
    </cofactor>
</comment>
<dbReference type="PANTHER" id="PTHR42940">
    <property type="entry name" value="ALCOHOL DEHYDROGENASE 1-RELATED"/>
    <property type="match status" value="1"/>
</dbReference>
<dbReference type="NCBIfam" id="TIGR02822">
    <property type="entry name" value="adh_fam_2"/>
    <property type="match status" value="1"/>
</dbReference>
<dbReference type="CDD" id="cd08298">
    <property type="entry name" value="CAD2"/>
    <property type="match status" value="1"/>
</dbReference>
<dbReference type="AlphaFoldDB" id="A0A1G7TX84"/>
<keyword evidence="5" id="KW-0560">Oxidoreductase</keyword>
<dbReference type="PROSITE" id="PS00059">
    <property type="entry name" value="ADH_ZINC"/>
    <property type="match status" value="1"/>
</dbReference>
<dbReference type="Proteomes" id="UP000199705">
    <property type="component" value="Unassembled WGS sequence"/>
</dbReference>
<dbReference type="GO" id="GO:0004022">
    <property type="term" value="F:alcohol dehydrogenase (NAD+) activity"/>
    <property type="evidence" value="ECO:0007669"/>
    <property type="project" value="TreeGrafter"/>
</dbReference>
<dbReference type="Gene3D" id="3.90.180.10">
    <property type="entry name" value="Medium-chain alcohol dehydrogenases, catalytic domain"/>
    <property type="match status" value="1"/>
</dbReference>
<protein>
    <submittedName>
        <fullName evidence="7">Alcohol dehydrogenase, propanol-preferring</fullName>
    </submittedName>
</protein>
<evidence type="ECO:0000256" key="4">
    <source>
        <dbReference type="ARBA" id="ARBA00022833"/>
    </source>
</evidence>
<evidence type="ECO:0000313" key="7">
    <source>
        <dbReference type="EMBL" id="SDG39886.1"/>
    </source>
</evidence>